<dbReference type="GO" id="GO:0008253">
    <property type="term" value="F:5'-nucleotidase activity"/>
    <property type="evidence" value="ECO:0007669"/>
    <property type="project" value="InterPro"/>
</dbReference>
<keyword evidence="2 3" id="KW-0378">Hydrolase</keyword>
<gene>
    <name evidence="5" type="ORF">SAMN05660865_01240</name>
</gene>
<dbReference type="InterPro" id="IPR010708">
    <property type="entry name" value="5'(3')-deoxyribonucleotidase"/>
</dbReference>
<dbReference type="PANTHER" id="PTHR35134">
    <property type="entry name" value="NUCLEOTIDASE YQFW-RELATED"/>
    <property type="match status" value="1"/>
</dbReference>
<dbReference type="InterPro" id="IPR023214">
    <property type="entry name" value="HAD_sf"/>
</dbReference>
<dbReference type="EC" id="3.1.3.-" evidence="3"/>
<proteinExistence type="inferred from homology"/>
<dbReference type="OrthoDB" id="2471595at2"/>
<reference evidence="6" key="1">
    <citation type="submission" date="2016-10" db="EMBL/GenBank/DDBJ databases">
        <authorList>
            <person name="Varghese N."/>
            <person name="Submissions S."/>
        </authorList>
    </citation>
    <scope>NUCLEOTIDE SEQUENCE [LARGE SCALE GENOMIC DNA]</scope>
    <source>
        <strain evidence="6">DSM 5463</strain>
    </source>
</reference>
<dbReference type="RefSeq" id="WP_103896191.1">
    <property type="nucleotide sequence ID" value="NZ_FNUK01000014.1"/>
</dbReference>
<dbReference type="PANTHER" id="PTHR35134:SF2">
    <property type="entry name" value="NUCLEOTIDASE YQFW-RELATED"/>
    <property type="match status" value="1"/>
</dbReference>
<comment type="similarity">
    <text evidence="1 3">Belongs to the 5'(3')-deoxyribonucleotidase family.</text>
</comment>
<feature type="active site" description="Proton donor" evidence="4">
    <location>
        <position position="11"/>
    </location>
</feature>
<dbReference type="EMBL" id="FNUK01000014">
    <property type="protein sequence ID" value="SEF87837.1"/>
    <property type="molecule type" value="Genomic_DNA"/>
</dbReference>
<dbReference type="Pfam" id="PF06941">
    <property type="entry name" value="NT5C"/>
    <property type="match status" value="1"/>
</dbReference>
<dbReference type="PIRSF" id="PIRSF021362">
    <property type="entry name" value="UCP021362_HAD"/>
    <property type="match status" value="1"/>
</dbReference>
<evidence type="ECO:0000313" key="5">
    <source>
        <dbReference type="EMBL" id="SEF87837.1"/>
    </source>
</evidence>
<evidence type="ECO:0000313" key="6">
    <source>
        <dbReference type="Proteomes" id="UP000242850"/>
    </source>
</evidence>
<feature type="active site" description="Nucleophile" evidence="4">
    <location>
        <position position="9"/>
    </location>
</feature>
<organism evidence="5 6">
    <name type="scientific">Caloramator fervidus</name>
    <dbReference type="NCBI Taxonomy" id="29344"/>
    <lineage>
        <taxon>Bacteria</taxon>
        <taxon>Bacillati</taxon>
        <taxon>Bacillota</taxon>
        <taxon>Clostridia</taxon>
        <taxon>Eubacteriales</taxon>
        <taxon>Clostridiaceae</taxon>
        <taxon>Caloramator</taxon>
    </lineage>
</organism>
<dbReference type="Proteomes" id="UP000242850">
    <property type="component" value="Unassembled WGS sequence"/>
</dbReference>
<sequence length="191" mass="22533">MKRLNICVDIDGTITEPFYWLELANYYFKKNIKEEDIKEYEIHKVLGITEEEYNKFYEVYDEVIHFTAKPRKGAVDVLNKLSKNHNIYYVSARHPKLMDITKAWLDINNMPKGNIYLLGSHDKVQKAKDLNCDVFIEDRYENAVDLAKNGFKVLLIDCSYNKKPLIKGIERVYNWEQILDIITSETEEKIA</sequence>
<accession>A0A1H5VMU0</accession>
<evidence type="ECO:0000256" key="1">
    <source>
        <dbReference type="ARBA" id="ARBA00009589"/>
    </source>
</evidence>
<dbReference type="Gene3D" id="3.40.50.1000">
    <property type="entry name" value="HAD superfamily/HAD-like"/>
    <property type="match status" value="1"/>
</dbReference>
<keyword evidence="6" id="KW-1185">Reference proteome</keyword>
<protein>
    <recommendedName>
        <fullName evidence="3">Nucleotidase</fullName>
        <ecNumber evidence="3">3.1.3.-</ecNumber>
    </recommendedName>
</protein>
<dbReference type="SUPFAM" id="SSF56784">
    <property type="entry name" value="HAD-like"/>
    <property type="match status" value="1"/>
</dbReference>
<dbReference type="InterPro" id="IPR036412">
    <property type="entry name" value="HAD-like_sf"/>
</dbReference>
<evidence type="ECO:0000256" key="2">
    <source>
        <dbReference type="ARBA" id="ARBA00022801"/>
    </source>
</evidence>
<evidence type="ECO:0000256" key="3">
    <source>
        <dbReference type="PIRNR" id="PIRNR021362"/>
    </source>
</evidence>
<dbReference type="AlphaFoldDB" id="A0A1H5VMU0"/>
<dbReference type="InterPro" id="IPR052419">
    <property type="entry name" value="5_3-deoxyribonucleotidase-like"/>
</dbReference>
<dbReference type="GO" id="GO:0009264">
    <property type="term" value="P:deoxyribonucleotide catabolic process"/>
    <property type="evidence" value="ECO:0007669"/>
    <property type="project" value="InterPro"/>
</dbReference>
<name>A0A1H5VMU0_9CLOT</name>
<dbReference type="InterPro" id="IPR009206">
    <property type="entry name" value="Nucleotidase_putative"/>
</dbReference>
<evidence type="ECO:0000256" key="4">
    <source>
        <dbReference type="PIRSR" id="PIRSR610708-1"/>
    </source>
</evidence>